<comment type="caution">
    <text evidence="1">The sequence shown here is derived from an EMBL/GenBank/DDBJ whole genome shotgun (WGS) entry which is preliminary data.</text>
</comment>
<evidence type="ECO:0000313" key="1">
    <source>
        <dbReference type="EMBL" id="CAG7816076.1"/>
    </source>
</evidence>
<proteinExistence type="predicted"/>
<keyword evidence="2" id="KW-1185">Reference proteome</keyword>
<dbReference type="EMBL" id="CAJVCH010360086">
    <property type="protein sequence ID" value="CAG7816076.1"/>
    <property type="molecule type" value="Genomic_DNA"/>
</dbReference>
<organism evidence="1 2">
    <name type="scientific">Allacma fusca</name>
    <dbReference type="NCBI Taxonomy" id="39272"/>
    <lineage>
        <taxon>Eukaryota</taxon>
        <taxon>Metazoa</taxon>
        <taxon>Ecdysozoa</taxon>
        <taxon>Arthropoda</taxon>
        <taxon>Hexapoda</taxon>
        <taxon>Collembola</taxon>
        <taxon>Symphypleona</taxon>
        <taxon>Sminthuridae</taxon>
        <taxon>Allacma</taxon>
    </lineage>
</organism>
<protein>
    <submittedName>
        <fullName evidence="1">Uncharacterized protein</fullName>
    </submittedName>
</protein>
<gene>
    <name evidence="1" type="ORF">AFUS01_LOCUS26711</name>
</gene>
<reference evidence="1" key="1">
    <citation type="submission" date="2021-06" db="EMBL/GenBank/DDBJ databases">
        <authorList>
            <person name="Hodson N. C."/>
            <person name="Mongue J. A."/>
            <person name="Jaron S. K."/>
        </authorList>
    </citation>
    <scope>NUCLEOTIDE SEQUENCE</scope>
</reference>
<evidence type="ECO:0000313" key="2">
    <source>
        <dbReference type="Proteomes" id="UP000708208"/>
    </source>
</evidence>
<dbReference type="Proteomes" id="UP000708208">
    <property type="component" value="Unassembled WGS sequence"/>
</dbReference>
<accession>A0A8J2KE30</accession>
<sequence>MSTAPLCMICSSEANTKLVKNGEFRGALNLLWRLSEVDVKPGDNDHFDLCQACFVQLEEMKATHEAWLLVKEDLKKCRARLTDSVIVGLTKRKKKSMPFLGVHSKLQSVIGKNSLQSSSSQRQLTPQTITKELERMEVGDS</sequence>
<name>A0A8J2KE30_9HEXA</name>
<dbReference type="AlphaFoldDB" id="A0A8J2KE30"/>
<dbReference type="OrthoDB" id="10656083at2759"/>